<evidence type="ECO:0000313" key="5">
    <source>
        <dbReference type="EMBL" id="TSD15248.1"/>
    </source>
</evidence>
<feature type="active site" description="Proton donor/acceptor" evidence="3">
    <location>
        <position position="88"/>
    </location>
</feature>
<feature type="active site" description="Tele-phosphohistidine intermediate" evidence="3">
    <location>
        <position position="9"/>
    </location>
</feature>
<comment type="caution">
    <text evidence="5">The sequence shown here is derived from an EMBL/GenBank/DDBJ whole genome shotgun (WGS) entry which is preliminary data.</text>
</comment>
<dbReference type="InterPro" id="IPR013078">
    <property type="entry name" value="His_Pase_superF_clade-1"/>
</dbReference>
<keyword evidence="2" id="KW-0413">Isomerase</keyword>
<dbReference type="Gene3D" id="3.40.50.1240">
    <property type="entry name" value="Phosphoglycerate mutase-like"/>
    <property type="match status" value="1"/>
</dbReference>
<dbReference type="AlphaFoldDB" id="A0A554ND08"/>
<dbReference type="InParanoid" id="A0A554ND08"/>
<dbReference type="PROSITE" id="PS00175">
    <property type="entry name" value="PG_MUTASE"/>
    <property type="match status" value="1"/>
</dbReference>
<dbReference type="InterPro" id="IPR029033">
    <property type="entry name" value="His_PPase_superfam"/>
</dbReference>
<feature type="binding site" evidence="4">
    <location>
        <position position="59"/>
    </location>
    <ligand>
        <name>substrate</name>
    </ligand>
</feature>
<dbReference type="EMBL" id="QMDX01000002">
    <property type="protein sequence ID" value="TSD15248.1"/>
    <property type="molecule type" value="Genomic_DNA"/>
</dbReference>
<gene>
    <name evidence="5" type="ORF">DP107_05205</name>
</gene>
<accession>A0A554ND08</accession>
<dbReference type="Proteomes" id="UP000319894">
    <property type="component" value="Unassembled WGS sequence"/>
</dbReference>
<sequence length="219" mass="23707">MTTVVVVRHGETDWNSEGRMQGWAPVPLNELGREQAVAAGEWLAGRYDVDRAVCSDLLRTRETAARLCEPLGLVPDGDRVAYRRAWRERDLGIYQGLTYADMYDRFPEFGLGEAAVEAATETPEGGESLLDLRDRVLDGWADLLAEVGDEATVLVVTHGGPIHFLLGHVKGLGVRDAFLEHSMANCGVTVLEHPSGAPAAATADPATVVRENATEWADG</sequence>
<protein>
    <submittedName>
        <fullName evidence="5">Histidine phosphatase family protein</fullName>
    </submittedName>
</protein>
<dbReference type="CDD" id="cd07067">
    <property type="entry name" value="HP_PGM_like"/>
    <property type="match status" value="1"/>
</dbReference>
<dbReference type="PANTHER" id="PTHR48100:SF1">
    <property type="entry name" value="HISTIDINE PHOSPHATASE FAMILY PROTEIN-RELATED"/>
    <property type="match status" value="1"/>
</dbReference>
<feature type="binding site" evidence="4">
    <location>
        <begin position="8"/>
        <end position="15"/>
    </location>
    <ligand>
        <name>substrate</name>
    </ligand>
</feature>
<evidence type="ECO:0000256" key="4">
    <source>
        <dbReference type="PIRSR" id="PIRSR613078-2"/>
    </source>
</evidence>
<reference evidence="5 6" key="1">
    <citation type="submission" date="2018-06" db="EMBL/GenBank/DDBJ databases">
        <title>Natronomonas sp. F16-60 a new haloarchaeon isolated from a solar saltern of Isla Cristina, Huelva, Spain.</title>
        <authorList>
            <person name="Duran-Viseras A."/>
            <person name="Sanchez-Porro C."/>
            <person name="Ventosa A."/>
        </authorList>
    </citation>
    <scope>NUCLEOTIDE SEQUENCE [LARGE SCALE GENOMIC DNA]</scope>
    <source>
        <strain evidence="5 6">F16-60</strain>
    </source>
</reference>
<evidence type="ECO:0000256" key="1">
    <source>
        <dbReference type="ARBA" id="ARBA00023152"/>
    </source>
</evidence>
<dbReference type="Pfam" id="PF00300">
    <property type="entry name" value="His_Phos_1"/>
    <property type="match status" value="1"/>
</dbReference>
<dbReference type="SUPFAM" id="SSF53254">
    <property type="entry name" value="Phosphoglycerate mutase-like"/>
    <property type="match status" value="1"/>
</dbReference>
<dbReference type="SMART" id="SM00855">
    <property type="entry name" value="PGAM"/>
    <property type="match status" value="1"/>
</dbReference>
<dbReference type="OrthoDB" id="304253at2157"/>
<dbReference type="GO" id="GO:0005737">
    <property type="term" value="C:cytoplasm"/>
    <property type="evidence" value="ECO:0007669"/>
    <property type="project" value="TreeGrafter"/>
</dbReference>
<dbReference type="PANTHER" id="PTHR48100">
    <property type="entry name" value="BROAD-SPECIFICITY PHOSPHATASE YOR283W-RELATED"/>
    <property type="match status" value="1"/>
</dbReference>
<name>A0A554ND08_9EURY</name>
<organism evidence="5 6">
    <name type="scientific">Haloglomus irregulare</name>
    <dbReference type="NCBI Taxonomy" id="2234134"/>
    <lineage>
        <taxon>Archaea</taxon>
        <taxon>Methanobacteriati</taxon>
        <taxon>Methanobacteriota</taxon>
        <taxon>Stenosarchaea group</taxon>
        <taxon>Halobacteria</taxon>
        <taxon>Halobacteriales</taxon>
        <taxon>Natronomonadaceae</taxon>
        <taxon>Haloglomus</taxon>
    </lineage>
</organism>
<keyword evidence="1" id="KW-0324">Glycolysis</keyword>
<dbReference type="GO" id="GO:0016791">
    <property type="term" value="F:phosphatase activity"/>
    <property type="evidence" value="ECO:0007669"/>
    <property type="project" value="TreeGrafter"/>
</dbReference>
<keyword evidence="6" id="KW-1185">Reference proteome</keyword>
<evidence type="ECO:0000313" key="6">
    <source>
        <dbReference type="Proteomes" id="UP000319894"/>
    </source>
</evidence>
<evidence type="ECO:0000256" key="3">
    <source>
        <dbReference type="PIRSR" id="PIRSR613078-1"/>
    </source>
</evidence>
<dbReference type="InterPro" id="IPR050275">
    <property type="entry name" value="PGM_Phosphatase"/>
</dbReference>
<evidence type="ECO:0000256" key="2">
    <source>
        <dbReference type="ARBA" id="ARBA00023235"/>
    </source>
</evidence>
<proteinExistence type="predicted"/>
<dbReference type="InterPro" id="IPR001345">
    <property type="entry name" value="PG/BPGM_mutase_AS"/>
</dbReference>
<dbReference type="RefSeq" id="WP_144261089.1">
    <property type="nucleotide sequence ID" value="NZ_QMDX01000002.1"/>
</dbReference>